<organism evidence="1">
    <name type="scientific">marine metagenome</name>
    <dbReference type="NCBI Taxonomy" id="408172"/>
    <lineage>
        <taxon>unclassified sequences</taxon>
        <taxon>metagenomes</taxon>
        <taxon>ecological metagenomes</taxon>
    </lineage>
</organism>
<protein>
    <submittedName>
        <fullName evidence="1">Uncharacterized protein</fullName>
    </submittedName>
</protein>
<sequence length="28" mass="3262">MVSANILAFTDDKLKYYEQIPVQFNALE</sequence>
<reference evidence="1" key="1">
    <citation type="submission" date="2018-05" db="EMBL/GenBank/DDBJ databases">
        <authorList>
            <person name="Lanie J.A."/>
            <person name="Ng W.-L."/>
            <person name="Kazmierczak K.M."/>
            <person name="Andrzejewski T.M."/>
            <person name="Davidsen T.M."/>
            <person name="Wayne K.J."/>
            <person name="Tettelin H."/>
            <person name="Glass J.I."/>
            <person name="Rusch D."/>
            <person name="Podicherti R."/>
            <person name="Tsui H.-C.T."/>
            <person name="Winkler M.E."/>
        </authorList>
    </citation>
    <scope>NUCLEOTIDE SEQUENCE</scope>
</reference>
<dbReference type="AlphaFoldDB" id="A0A382Z4G1"/>
<proteinExistence type="predicted"/>
<evidence type="ECO:0000313" key="1">
    <source>
        <dbReference type="EMBL" id="SVD90396.1"/>
    </source>
</evidence>
<name>A0A382Z4G1_9ZZZZ</name>
<accession>A0A382Z4G1</accession>
<gene>
    <name evidence="1" type="ORF">METZ01_LOCUS443250</name>
</gene>
<feature type="non-terminal residue" evidence="1">
    <location>
        <position position="28"/>
    </location>
</feature>
<dbReference type="EMBL" id="UINC01180950">
    <property type="protein sequence ID" value="SVD90396.1"/>
    <property type="molecule type" value="Genomic_DNA"/>
</dbReference>